<evidence type="ECO:0000256" key="5">
    <source>
        <dbReference type="SAM" id="MobiDB-lite"/>
    </source>
</evidence>
<feature type="compositionally biased region" description="Acidic residues" evidence="5">
    <location>
        <begin position="173"/>
        <end position="194"/>
    </location>
</feature>
<evidence type="ECO:0000256" key="4">
    <source>
        <dbReference type="PIRNR" id="PIRNR000777"/>
    </source>
</evidence>
<organism evidence="6 7">
    <name type="scientific">Batrachochytrium salamandrivorans</name>
    <dbReference type="NCBI Taxonomy" id="1357716"/>
    <lineage>
        <taxon>Eukaryota</taxon>
        <taxon>Fungi</taxon>
        <taxon>Fungi incertae sedis</taxon>
        <taxon>Chytridiomycota</taxon>
        <taxon>Chytridiomycota incertae sedis</taxon>
        <taxon>Chytridiomycetes</taxon>
        <taxon>Rhizophydiales</taxon>
        <taxon>Rhizophydiales incertae sedis</taxon>
        <taxon>Batrachochytrium</taxon>
    </lineage>
</organism>
<dbReference type="Proteomes" id="UP001648503">
    <property type="component" value="Unassembled WGS sequence"/>
</dbReference>
<protein>
    <recommendedName>
        <fullName evidence="4">DNA-directed RNA polymerase III subunit</fullName>
    </recommendedName>
</protein>
<keyword evidence="3 4" id="KW-0539">Nucleus</keyword>
<comment type="similarity">
    <text evidence="2 4">Belongs to the eukaryotic RPC7 RNA polymerase subunit family.</text>
</comment>
<comment type="subcellular location">
    <subcellularLocation>
        <location evidence="1 4">Nucleus</location>
    </subcellularLocation>
</comment>
<evidence type="ECO:0000256" key="1">
    <source>
        <dbReference type="ARBA" id="ARBA00004123"/>
    </source>
</evidence>
<sequence length="221" mass="24361">MSRGAPGGRGGGGWRGGRGGGGRGGGGRGGMGMGLDIPEGLVITYQEIPLYSAFDLPPFREYIESENEMYAVHSQLIETMKSSPFYLEKVAVKKDIERYSDKYSTTKPVSRQLHRIATDLAFFPEELHSVKDATKKIVAPKLVLKDLDLKRLDHLERVEAAQSKKSGSGDAMGVDEDEVLAEEDEYDEDVEEDDNDYLIDYYEDDLDVLGGDGSDGGDYDY</sequence>
<comment type="function">
    <text evidence="4">DNA-dependent RNA polymerase catalyzes the transcription of DNA into RNA using the four ribonucleoside triphosphates as substrates. Specific peripheric component of RNA polymerase III which synthesizes small RNAs, such as 5S rRNA and tRNAs.</text>
</comment>
<comment type="caution">
    <text evidence="6">The sequence shown here is derived from an EMBL/GenBank/DDBJ whole genome shotgun (WGS) entry which is preliminary data.</text>
</comment>
<comment type="subunit">
    <text evidence="4">Component of the RNA polymerase III (Pol III) complex.</text>
</comment>
<evidence type="ECO:0000256" key="2">
    <source>
        <dbReference type="ARBA" id="ARBA00008352"/>
    </source>
</evidence>
<feature type="region of interest" description="Disordered" evidence="5">
    <location>
        <begin position="160"/>
        <end position="194"/>
    </location>
</feature>
<dbReference type="EMBL" id="JAFCIX010000330">
    <property type="protein sequence ID" value="KAH6594682.1"/>
    <property type="molecule type" value="Genomic_DNA"/>
</dbReference>
<dbReference type="PANTHER" id="PTHR15367:SF2">
    <property type="entry name" value="DNA-DIRECTED RNA POLYMERASE III SUBUNIT"/>
    <property type="match status" value="1"/>
</dbReference>
<evidence type="ECO:0000313" key="6">
    <source>
        <dbReference type="EMBL" id="KAH6594682.1"/>
    </source>
</evidence>
<dbReference type="InterPro" id="IPR024661">
    <property type="entry name" value="RNA_pol_III_Rpc31"/>
</dbReference>
<feature type="region of interest" description="Disordered" evidence="5">
    <location>
        <begin position="1"/>
        <end position="31"/>
    </location>
</feature>
<dbReference type="PANTHER" id="PTHR15367">
    <property type="entry name" value="DNA-DIRECTED RNA POLYMERASE III"/>
    <property type="match status" value="1"/>
</dbReference>
<proteinExistence type="inferred from homology"/>
<reference evidence="6 7" key="1">
    <citation type="submission" date="2021-02" db="EMBL/GenBank/DDBJ databases">
        <title>Variation within the Batrachochytrium salamandrivorans European outbreak.</title>
        <authorList>
            <person name="Kelly M."/>
            <person name="Pasmans F."/>
            <person name="Shea T.P."/>
            <person name="Munoz J.F."/>
            <person name="Carranza S."/>
            <person name="Cuomo C.A."/>
            <person name="Martel A."/>
        </authorList>
    </citation>
    <scope>NUCLEOTIDE SEQUENCE [LARGE SCALE GENOMIC DNA]</scope>
    <source>
        <strain evidence="6 7">AMFP18/2</strain>
    </source>
</reference>
<accession>A0ABQ8F9X9</accession>
<evidence type="ECO:0000256" key="3">
    <source>
        <dbReference type="ARBA" id="ARBA00023242"/>
    </source>
</evidence>
<dbReference type="PIRSF" id="PIRSF000777">
    <property type="entry name" value="RNA_polIII_C31"/>
    <property type="match status" value="1"/>
</dbReference>
<evidence type="ECO:0000313" key="7">
    <source>
        <dbReference type="Proteomes" id="UP001648503"/>
    </source>
</evidence>
<name>A0ABQ8F9X9_9FUNG</name>
<gene>
    <name evidence="6" type="ORF">BASA50_006360</name>
</gene>
<keyword evidence="7" id="KW-1185">Reference proteome</keyword>
<dbReference type="Pfam" id="PF11705">
    <property type="entry name" value="RNA_pol_3_Rpc31"/>
    <property type="match status" value="1"/>
</dbReference>